<dbReference type="AlphaFoldDB" id="A0A0M0KAJ1"/>
<evidence type="ECO:0008006" key="4">
    <source>
        <dbReference type="Google" id="ProtNLM"/>
    </source>
</evidence>
<keyword evidence="3" id="KW-1185">Reference proteome</keyword>
<reference evidence="3" key="1">
    <citation type="journal article" date="2015" name="PLoS Genet.">
        <title>Genome Sequence and Transcriptome Analyses of Chrysochromulina tobin: Metabolic Tools for Enhanced Algal Fitness in the Prominent Order Prymnesiales (Haptophyceae).</title>
        <authorList>
            <person name="Hovde B.T."/>
            <person name="Deodato C.R."/>
            <person name="Hunsperger H.M."/>
            <person name="Ryken S.A."/>
            <person name="Yost W."/>
            <person name="Jha R.K."/>
            <person name="Patterson J."/>
            <person name="Monnat R.J. Jr."/>
            <person name="Barlow S.B."/>
            <person name="Starkenburg S.R."/>
            <person name="Cattolico R.A."/>
        </authorList>
    </citation>
    <scope>NUCLEOTIDE SEQUENCE</scope>
    <source>
        <strain evidence="3">CCMP291</strain>
    </source>
</reference>
<evidence type="ECO:0000313" key="2">
    <source>
        <dbReference type="EMBL" id="KOO35814.1"/>
    </source>
</evidence>
<dbReference type="Proteomes" id="UP000037460">
    <property type="component" value="Unassembled WGS sequence"/>
</dbReference>
<proteinExistence type="predicted"/>
<accession>A0A0M0KAJ1</accession>
<name>A0A0M0KAJ1_9EUKA</name>
<feature type="compositionally biased region" description="Low complexity" evidence="1">
    <location>
        <begin position="139"/>
        <end position="157"/>
    </location>
</feature>
<dbReference type="Gene3D" id="2.30.30.140">
    <property type="match status" value="1"/>
</dbReference>
<organism evidence="2 3">
    <name type="scientific">Chrysochromulina tobinii</name>
    <dbReference type="NCBI Taxonomy" id="1460289"/>
    <lineage>
        <taxon>Eukaryota</taxon>
        <taxon>Haptista</taxon>
        <taxon>Haptophyta</taxon>
        <taxon>Prymnesiophyceae</taxon>
        <taxon>Prymnesiales</taxon>
        <taxon>Chrysochromulinaceae</taxon>
        <taxon>Chrysochromulina</taxon>
    </lineage>
</organism>
<feature type="compositionally biased region" description="Polar residues" evidence="1">
    <location>
        <begin position="204"/>
        <end position="220"/>
    </location>
</feature>
<feature type="region of interest" description="Disordered" evidence="1">
    <location>
        <begin position="136"/>
        <end position="247"/>
    </location>
</feature>
<sequence>MPEPFCVPSRDNFKKVISTVAVLASGEGVSCNYKTGKFDEGVRYTPRHDLDAALKRALIWLPLAKDKSNGWTFTHPFEKMKQYQRALFWRHLFPFVWPDARPTAHAQASALARAQSASGDEASVWANMSAGQVESRALPVSEATTAAPTPAVPGAEPQVPSDDEDQPISKRQKSQTGKRDASSNDEDQPISKRQKSPTGKRDASSNVDVTSTSCASGPTATQPPQPVLPNPRDVARSSTLQPGTRVKARYMASSMGPEKAAQWYEGMVTSVNPDGTCNIRYDDDGDEEEDVEPEYIRYLR</sequence>
<dbReference type="EMBL" id="JWZX01000744">
    <property type="protein sequence ID" value="KOO35814.1"/>
    <property type="molecule type" value="Genomic_DNA"/>
</dbReference>
<protein>
    <recommendedName>
        <fullName evidence="4">Tudor domain-containing protein</fullName>
    </recommendedName>
</protein>
<evidence type="ECO:0000313" key="3">
    <source>
        <dbReference type="Proteomes" id="UP000037460"/>
    </source>
</evidence>
<evidence type="ECO:0000256" key="1">
    <source>
        <dbReference type="SAM" id="MobiDB-lite"/>
    </source>
</evidence>
<comment type="caution">
    <text evidence="2">The sequence shown here is derived from an EMBL/GenBank/DDBJ whole genome shotgun (WGS) entry which is preliminary data.</text>
</comment>
<gene>
    <name evidence="2" type="ORF">Ctob_012262</name>
</gene>